<dbReference type="OrthoDB" id="3797797at2759"/>
<evidence type="ECO:0000313" key="3">
    <source>
        <dbReference type="Proteomes" id="UP000799291"/>
    </source>
</evidence>
<evidence type="ECO:0000313" key="2">
    <source>
        <dbReference type="EMBL" id="KAF2690398.1"/>
    </source>
</evidence>
<gene>
    <name evidence="2" type="ORF">K458DRAFT_483760</name>
</gene>
<keyword evidence="3" id="KW-1185">Reference proteome</keyword>
<dbReference type="SUPFAM" id="SSF52047">
    <property type="entry name" value="RNI-like"/>
    <property type="match status" value="1"/>
</dbReference>
<proteinExistence type="predicted"/>
<dbReference type="AlphaFoldDB" id="A0A6G1JIZ1"/>
<evidence type="ECO:0008006" key="4">
    <source>
        <dbReference type="Google" id="ProtNLM"/>
    </source>
</evidence>
<name>A0A6G1JIZ1_9PLEO</name>
<feature type="compositionally biased region" description="Basic and acidic residues" evidence="1">
    <location>
        <begin position="46"/>
        <end position="55"/>
    </location>
</feature>
<reference evidence="2" key="1">
    <citation type="journal article" date="2020" name="Stud. Mycol.">
        <title>101 Dothideomycetes genomes: a test case for predicting lifestyles and emergence of pathogens.</title>
        <authorList>
            <person name="Haridas S."/>
            <person name="Albert R."/>
            <person name="Binder M."/>
            <person name="Bloem J."/>
            <person name="Labutti K."/>
            <person name="Salamov A."/>
            <person name="Andreopoulos B."/>
            <person name="Baker S."/>
            <person name="Barry K."/>
            <person name="Bills G."/>
            <person name="Bluhm B."/>
            <person name="Cannon C."/>
            <person name="Castanera R."/>
            <person name="Culley D."/>
            <person name="Daum C."/>
            <person name="Ezra D."/>
            <person name="Gonzalez J."/>
            <person name="Henrissat B."/>
            <person name="Kuo A."/>
            <person name="Liang C."/>
            <person name="Lipzen A."/>
            <person name="Lutzoni F."/>
            <person name="Magnuson J."/>
            <person name="Mondo S."/>
            <person name="Nolan M."/>
            <person name="Ohm R."/>
            <person name="Pangilinan J."/>
            <person name="Park H.-J."/>
            <person name="Ramirez L."/>
            <person name="Alfaro M."/>
            <person name="Sun H."/>
            <person name="Tritt A."/>
            <person name="Yoshinaga Y."/>
            <person name="Zwiers L.-H."/>
            <person name="Turgeon B."/>
            <person name="Goodwin S."/>
            <person name="Spatafora J."/>
            <person name="Crous P."/>
            <person name="Grigoriev I."/>
        </authorList>
    </citation>
    <scope>NUCLEOTIDE SEQUENCE</scope>
    <source>
        <strain evidence="2">CBS 122367</strain>
    </source>
</reference>
<organism evidence="2 3">
    <name type="scientific">Lentithecium fluviatile CBS 122367</name>
    <dbReference type="NCBI Taxonomy" id="1168545"/>
    <lineage>
        <taxon>Eukaryota</taxon>
        <taxon>Fungi</taxon>
        <taxon>Dikarya</taxon>
        <taxon>Ascomycota</taxon>
        <taxon>Pezizomycotina</taxon>
        <taxon>Dothideomycetes</taxon>
        <taxon>Pleosporomycetidae</taxon>
        <taxon>Pleosporales</taxon>
        <taxon>Massarineae</taxon>
        <taxon>Lentitheciaceae</taxon>
        <taxon>Lentithecium</taxon>
    </lineage>
</organism>
<feature type="region of interest" description="Disordered" evidence="1">
    <location>
        <begin position="46"/>
        <end position="78"/>
    </location>
</feature>
<protein>
    <recommendedName>
        <fullName evidence="4">RNI-like protein</fullName>
    </recommendedName>
</protein>
<accession>A0A6G1JIZ1</accession>
<dbReference type="Proteomes" id="UP000799291">
    <property type="component" value="Unassembled WGS sequence"/>
</dbReference>
<sequence length="293" mass="32474">MPSTSTAKNTAAKSKPKAKYGRISAYDFQKLDKDEAEAIARAKAEEAEAIGRAEAEEAEEERAGANPPTPPPAKKKMKMLPKPLPKGEKAAEFQGESNWCECTQKILEPRPERSFSGPNLCCKSMSYHLKSISYLTNIYNDQSSHLNDIASLDSRIATKITDLTFQYANVSYNAHNDAQALTDAAVVNFASACPTLKKVELKTTWHLTDASLVAFFESCPTLTYLEITAASRYSLYLTGKAFTTLQSDAGLVLGLKKLRVHHSSKRGFMKAMRELTKERKMLTFELVSDTEEK</sequence>
<dbReference type="EMBL" id="MU005571">
    <property type="protein sequence ID" value="KAF2690398.1"/>
    <property type="molecule type" value="Genomic_DNA"/>
</dbReference>
<evidence type="ECO:0000256" key="1">
    <source>
        <dbReference type="SAM" id="MobiDB-lite"/>
    </source>
</evidence>
<dbReference type="InterPro" id="IPR032675">
    <property type="entry name" value="LRR_dom_sf"/>
</dbReference>
<dbReference type="Gene3D" id="3.80.10.10">
    <property type="entry name" value="Ribonuclease Inhibitor"/>
    <property type="match status" value="1"/>
</dbReference>